<reference evidence="2 3" key="1">
    <citation type="submission" date="2008-09" db="EMBL/GenBank/DDBJ databases">
        <authorList>
            <person name="Fulton L."/>
            <person name="Clifton S."/>
            <person name="Fulton B."/>
            <person name="Xu J."/>
            <person name="Minx P."/>
            <person name="Pepin K.H."/>
            <person name="Johnson M."/>
            <person name="Thiruvilangam P."/>
            <person name="Bhonagiri V."/>
            <person name="Nash W.E."/>
            <person name="Mardis E.R."/>
            <person name="Wilson R.K."/>
        </authorList>
    </citation>
    <scope>NUCLEOTIDE SEQUENCE [LARGE SCALE GENOMIC DNA]</scope>
    <source>
        <strain evidence="2 3">DSM 13275</strain>
    </source>
</reference>
<dbReference type="EMBL" id="ABWP01000008">
    <property type="protein sequence ID" value="EEA86173.1"/>
    <property type="molecule type" value="Genomic_DNA"/>
</dbReference>
<feature type="transmembrane region" description="Helical" evidence="1">
    <location>
        <begin position="44"/>
        <end position="61"/>
    </location>
</feature>
<dbReference type="Proteomes" id="UP000003178">
    <property type="component" value="Unassembled WGS sequence"/>
</dbReference>
<dbReference type="Pfam" id="PF09997">
    <property type="entry name" value="DUF2238"/>
    <property type="match status" value="1"/>
</dbReference>
<dbReference type="HOGENOM" id="CLU_070751_3_1_9"/>
<keyword evidence="3" id="KW-1185">Reference proteome</keyword>
<feature type="transmembrane region" description="Helical" evidence="1">
    <location>
        <begin position="73"/>
        <end position="93"/>
    </location>
</feature>
<accession>B6FWD4</accession>
<dbReference type="STRING" id="500633.CLOHIR_00183"/>
<evidence type="ECO:0000256" key="1">
    <source>
        <dbReference type="SAM" id="Phobius"/>
    </source>
</evidence>
<feature type="transmembrane region" description="Helical" evidence="1">
    <location>
        <begin position="105"/>
        <end position="122"/>
    </location>
</feature>
<dbReference type="AlphaFoldDB" id="B6FWD4"/>
<proteinExistence type="predicted"/>
<comment type="caution">
    <text evidence="2">The sequence shown here is derived from an EMBL/GenBank/DDBJ whole genome shotgun (WGS) entry which is preliminary data.</text>
</comment>
<feature type="transmembrane region" description="Helical" evidence="1">
    <location>
        <begin position="134"/>
        <end position="154"/>
    </location>
</feature>
<reference evidence="2 3" key="2">
    <citation type="submission" date="2008-10" db="EMBL/GenBank/DDBJ databases">
        <title>Draft genome sequence of Clostridium hiranonis (DSM 13275).</title>
        <authorList>
            <person name="Sudarsanam P."/>
            <person name="Ley R."/>
            <person name="Guruge J."/>
            <person name="Turnbaugh P.J."/>
            <person name="Mahowald M."/>
            <person name="Liep D."/>
            <person name="Gordon J."/>
        </authorList>
    </citation>
    <scope>NUCLEOTIDE SEQUENCE [LARGE SCALE GENOMIC DNA]</scope>
    <source>
        <strain evidence="2 3">DSM 13275</strain>
    </source>
</reference>
<feature type="transmembrane region" description="Helical" evidence="1">
    <location>
        <begin position="174"/>
        <end position="193"/>
    </location>
</feature>
<feature type="transmembrane region" description="Helical" evidence="1">
    <location>
        <begin position="20"/>
        <end position="38"/>
    </location>
</feature>
<keyword evidence="1" id="KW-0472">Membrane</keyword>
<dbReference type="InterPro" id="IPR014509">
    <property type="entry name" value="YjdF-like"/>
</dbReference>
<sequence length="201" mass="22670">MLIKTGGNKMDSKKLGLKKITTIILTIFFIGSLGYFLYTKDSMGISVSVFCLILTVVLYQVNKRLPKLLSDGLYSVFMWYACIASVLGSGYGFYDMPHYDDFLHVTSGLLTVTAAYTFIKFFNTEEQISKMNIIFIAMFMFMFSMGIASLWEIGEFSMDHIMHTHTQVGGLTDTVMDMIDALVGCLVSIPYALKKIRNKKN</sequence>
<protein>
    <recommendedName>
        <fullName evidence="4">Membrane-spanning protein</fullName>
    </recommendedName>
</protein>
<evidence type="ECO:0000313" key="3">
    <source>
        <dbReference type="Proteomes" id="UP000003178"/>
    </source>
</evidence>
<gene>
    <name evidence="2" type="ORF">CLOHIR_00183</name>
</gene>
<keyword evidence="1" id="KW-0812">Transmembrane</keyword>
<name>B6FWD4_PEPHT</name>
<evidence type="ECO:0000313" key="2">
    <source>
        <dbReference type="EMBL" id="EEA86173.1"/>
    </source>
</evidence>
<evidence type="ECO:0008006" key="4">
    <source>
        <dbReference type="Google" id="ProtNLM"/>
    </source>
</evidence>
<organism evidence="2 3">
    <name type="scientific">Peptacetobacter hiranonis (strain DSM 13275 / JCM 10541 / KCTC 15199 / TO-931)</name>
    <name type="common">Clostridium hiranonis</name>
    <dbReference type="NCBI Taxonomy" id="500633"/>
    <lineage>
        <taxon>Bacteria</taxon>
        <taxon>Bacillati</taxon>
        <taxon>Bacillota</taxon>
        <taxon>Clostridia</taxon>
        <taxon>Peptostreptococcales</taxon>
        <taxon>Peptostreptococcaceae</taxon>
        <taxon>Peptacetobacter</taxon>
    </lineage>
</organism>
<keyword evidence="1" id="KW-1133">Transmembrane helix</keyword>